<dbReference type="InterPro" id="IPR039437">
    <property type="entry name" value="FrzH/put_lumazine-bd"/>
</dbReference>
<dbReference type="SUPFAM" id="SSF52096">
    <property type="entry name" value="ClpP/crotonase"/>
    <property type="match status" value="1"/>
</dbReference>
<keyword evidence="1" id="KW-0732">Signal</keyword>
<feature type="domain" description="Tail specific protease" evidence="2">
    <location>
        <begin position="109"/>
        <end position="301"/>
    </location>
</feature>
<feature type="chain" id="PRO_5045602075" evidence="1">
    <location>
        <begin position="23"/>
        <end position="478"/>
    </location>
</feature>
<accession>A0ABT0PVK2</accession>
<dbReference type="Gene3D" id="3.90.226.10">
    <property type="entry name" value="2-enoyl-CoA Hydratase, Chain A, domain 1"/>
    <property type="match status" value="1"/>
</dbReference>
<keyword evidence="4" id="KW-1185">Reference proteome</keyword>
<dbReference type="SUPFAM" id="SSF54427">
    <property type="entry name" value="NTF2-like"/>
    <property type="match status" value="1"/>
</dbReference>
<dbReference type="Proteomes" id="UP001203607">
    <property type="component" value="Unassembled WGS sequence"/>
</dbReference>
<evidence type="ECO:0000259" key="2">
    <source>
        <dbReference type="SMART" id="SM00245"/>
    </source>
</evidence>
<comment type="caution">
    <text evidence="3">The sequence shown here is derived from an EMBL/GenBank/DDBJ whole genome shotgun (WGS) entry which is preliminary data.</text>
</comment>
<reference evidence="3 4" key="1">
    <citation type="submission" date="2022-05" db="EMBL/GenBank/DDBJ databases">
        <authorList>
            <person name="Park J.-S."/>
        </authorList>
    </citation>
    <scope>NUCLEOTIDE SEQUENCE [LARGE SCALE GENOMIC DNA]</scope>
    <source>
        <strain evidence="3 4">2012CJ35-5</strain>
    </source>
</reference>
<dbReference type="InterPro" id="IPR005151">
    <property type="entry name" value="Tail-specific_protease"/>
</dbReference>
<evidence type="ECO:0000256" key="1">
    <source>
        <dbReference type="SAM" id="SignalP"/>
    </source>
</evidence>
<dbReference type="CDD" id="cd07563">
    <property type="entry name" value="Peptidase_S41_IRBP"/>
    <property type="match status" value="1"/>
</dbReference>
<sequence>MKQFRTCLVLSWLLFVGCTTLAGQEFTKKVIDDSIEEIIKHIEENYIVPEVRSKVIAGLMERHKSGDYVAIPTPEEFAEKVSNDLRELSNDYHLYLVAKSNDSKVNATPSRQMMRVNPDPAIFKNLLTYKMLEGNIAYLNIPMFGPLEYVKNSIDEYLELSKTADALIIDVRQCPGGSGESLAYLAGGFVDEPIHLTTYHSREGKQELHSFKTPYGTYNNDKEVYVLVSDRTGSAAEGFAFYLQQHNRITVVGMPSAGGGRSNNFFPVGDLFDVSVSIRNSITPNGKQFQGVGVQPNLITPASNALHQAQISLYEKLGKENPNKIGEYKSLIKKVGKPEVTPKRGDLGAIKRTVLGYLENFFENKTEEMFKYLHPSLAKRGLSRKRGTPGVFFEDMSNEQLTAMLQKKRVLEKENQVNQVEILDIFHNSASVRVATGYPGKMEWIEYIHLARLNDEWKIINIIWDYYPKKKQATNTSR</sequence>
<dbReference type="InterPro" id="IPR032710">
    <property type="entry name" value="NTF2-like_dom_sf"/>
</dbReference>
<evidence type="ECO:0000313" key="3">
    <source>
        <dbReference type="EMBL" id="MCL6275420.1"/>
    </source>
</evidence>
<evidence type="ECO:0000313" key="4">
    <source>
        <dbReference type="Proteomes" id="UP001203607"/>
    </source>
</evidence>
<name>A0ABT0PVK2_9FLAO</name>
<dbReference type="PANTHER" id="PTHR11261">
    <property type="entry name" value="INTERPHOTORECEPTOR RETINOID-BINDING PROTEIN"/>
    <property type="match status" value="1"/>
</dbReference>
<dbReference type="SMART" id="SM00245">
    <property type="entry name" value="TSPc"/>
    <property type="match status" value="1"/>
</dbReference>
<protein>
    <submittedName>
        <fullName evidence="3">S41 family peptidase</fullName>
    </submittedName>
</protein>
<dbReference type="EMBL" id="JAMFMA010000004">
    <property type="protein sequence ID" value="MCL6275420.1"/>
    <property type="molecule type" value="Genomic_DNA"/>
</dbReference>
<dbReference type="RefSeq" id="WP_249658604.1">
    <property type="nucleotide sequence ID" value="NZ_JAMFMA010000004.1"/>
</dbReference>
<dbReference type="PANTHER" id="PTHR11261:SF3">
    <property type="entry name" value="RETINOL-BINDING PROTEIN 3"/>
    <property type="match status" value="1"/>
</dbReference>
<proteinExistence type="predicted"/>
<gene>
    <name evidence="3" type="ORF">M3P19_15500</name>
</gene>
<dbReference type="Pfam" id="PF03572">
    <property type="entry name" value="Peptidase_S41"/>
    <property type="match status" value="1"/>
</dbReference>
<dbReference type="PROSITE" id="PS51257">
    <property type="entry name" value="PROKAR_LIPOPROTEIN"/>
    <property type="match status" value="1"/>
</dbReference>
<organism evidence="3 4">
    <name type="scientific">Flagellimonas spongiicola</name>
    <dbReference type="NCBI Taxonomy" id="2942208"/>
    <lineage>
        <taxon>Bacteria</taxon>
        <taxon>Pseudomonadati</taxon>
        <taxon>Bacteroidota</taxon>
        <taxon>Flavobacteriia</taxon>
        <taxon>Flavobacteriales</taxon>
        <taxon>Flavobacteriaceae</taxon>
        <taxon>Flagellimonas</taxon>
    </lineage>
</organism>
<dbReference type="Gene3D" id="3.30.750.44">
    <property type="match status" value="1"/>
</dbReference>
<dbReference type="Pfam" id="PF11918">
    <property type="entry name" value="Peptidase_S41_N"/>
    <property type="match status" value="1"/>
</dbReference>
<dbReference type="InterPro" id="IPR029045">
    <property type="entry name" value="ClpP/crotonase-like_dom_sf"/>
</dbReference>
<feature type="signal peptide" evidence="1">
    <location>
        <begin position="1"/>
        <end position="22"/>
    </location>
</feature>
<dbReference type="Pfam" id="PF12893">
    <property type="entry name" value="Lumazine_bd_2"/>
    <property type="match status" value="1"/>
</dbReference>
<dbReference type="Gene3D" id="3.10.450.50">
    <property type="match status" value="1"/>
</dbReference>